<evidence type="ECO:0000313" key="9">
    <source>
        <dbReference type="Proteomes" id="UP000813461"/>
    </source>
</evidence>
<dbReference type="AlphaFoldDB" id="A0A8K0QU17"/>
<evidence type="ECO:0000256" key="6">
    <source>
        <dbReference type="SAM" id="Phobius"/>
    </source>
</evidence>
<feature type="transmembrane region" description="Helical" evidence="6">
    <location>
        <begin position="195"/>
        <end position="219"/>
    </location>
</feature>
<evidence type="ECO:0000256" key="1">
    <source>
        <dbReference type="ARBA" id="ARBA00004141"/>
    </source>
</evidence>
<feature type="transmembrane region" description="Helical" evidence="6">
    <location>
        <begin position="12"/>
        <end position="31"/>
    </location>
</feature>
<feature type="domain" description="Rhodopsin" evidence="7">
    <location>
        <begin position="28"/>
        <end position="140"/>
    </location>
</feature>
<keyword evidence="9" id="KW-1185">Reference proteome</keyword>
<dbReference type="InterPro" id="IPR049326">
    <property type="entry name" value="Rhodopsin_dom_fungi"/>
</dbReference>
<dbReference type="EMBL" id="JAGMVJ010000025">
    <property type="protein sequence ID" value="KAH7070968.1"/>
    <property type="molecule type" value="Genomic_DNA"/>
</dbReference>
<protein>
    <recommendedName>
        <fullName evidence="7">Rhodopsin domain-containing protein</fullName>
    </recommendedName>
</protein>
<dbReference type="InterPro" id="IPR052337">
    <property type="entry name" value="SAT4-like"/>
</dbReference>
<keyword evidence="4 6" id="KW-0472">Membrane</keyword>
<gene>
    <name evidence="8" type="ORF">FB567DRAFT_612538</name>
</gene>
<dbReference type="Proteomes" id="UP000813461">
    <property type="component" value="Unassembled WGS sequence"/>
</dbReference>
<feature type="transmembrane region" description="Helical" evidence="6">
    <location>
        <begin position="231"/>
        <end position="250"/>
    </location>
</feature>
<dbReference type="GO" id="GO:0016020">
    <property type="term" value="C:membrane"/>
    <property type="evidence" value="ECO:0007669"/>
    <property type="project" value="UniProtKB-SubCell"/>
</dbReference>
<feature type="transmembrane region" description="Helical" evidence="6">
    <location>
        <begin position="43"/>
        <end position="64"/>
    </location>
</feature>
<feature type="domain" description="Rhodopsin" evidence="7">
    <location>
        <begin position="161"/>
        <end position="266"/>
    </location>
</feature>
<evidence type="ECO:0000259" key="7">
    <source>
        <dbReference type="Pfam" id="PF20684"/>
    </source>
</evidence>
<comment type="similarity">
    <text evidence="5">Belongs to the SAT4 family.</text>
</comment>
<accession>A0A8K0QU17</accession>
<feature type="transmembrane region" description="Helical" evidence="6">
    <location>
        <begin position="93"/>
        <end position="119"/>
    </location>
</feature>
<dbReference type="OrthoDB" id="10017208at2759"/>
<reference evidence="8" key="1">
    <citation type="journal article" date="2021" name="Nat. Commun.">
        <title>Genetic determinants of endophytism in the Arabidopsis root mycobiome.</title>
        <authorList>
            <person name="Mesny F."/>
            <person name="Miyauchi S."/>
            <person name="Thiergart T."/>
            <person name="Pickel B."/>
            <person name="Atanasova L."/>
            <person name="Karlsson M."/>
            <person name="Huettel B."/>
            <person name="Barry K.W."/>
            <person name="Haridas S."/>
            <person name="Chen C."/>
            <person name="Bauer D."/>
            <person name="Andreopoulos W."/>
            <person name="Pangilinan J."/>
            <person name="LaButti K."/>
            <person name="Riley R."/>
            <person name="Lipzen A."/>
            <person name="Clum A."/>
            <person name="Drula E."/>
            <person name="Henrissat B."/>
            <person name="Kohler A."/>
            <person name="Grigoriev I.V."/>
            <person name="Martin F.M."/>
            <person name="Hacquard S."/>
        </authorList>
    </citation>
    <scope>NUCLEOTIDE SEQUENCE</scope>
    <source>
        <strain evidence="8">MPI-SDFR-AT-0120</strain>
    </source>
</reference>
<evidence type="ECO:0000256" key="4">
    <source>
        <dbReference type="ARBA" id="ARBA00023136"/>
    </source>
</evidence>
<evidence type="ECO:0000313" key="8">
    <source>
        <dbReference type="EMBL" id="KAH7070968.1"/>
    </source>
</evidence>
<evidence type="ECO:0000256" key="5">
    <source>
        <dbReference type="ARBA" id="ARBA00038359"/>
    </source>
</evidence>
<dbReference type="PANTHER" id="PTHR33048">
    <property type="entry name" value="PTH11-LIKE INTEGRAL MEMBRANE PROTEIN (AFU_ORTHOLOGUE AFUA_5G11245)"/>
    <property type="match status" value="1"/>
</dbReference>
<dbReference type="PANTHER" id="PTHR33048:SF55">
    <property type="entry name" value="INTEGRAL MEMBRANE PROTEIN"/>
    <property type="match status" value="1"/>
</dbReference>
<name>A0A8K0QU17_9PLEO</name>
<keyword evidence="3 6" id="KW-1133">Transmembrane helix</keyword>
<keyword evidence="2 6" id="KW-0812">Transmembrane</keyword>
<evidence type="ECO:0000256" key="3">
    <source>
        <dbReference type="ARBA" id="ARBA00022989"/>
    </source>
</evidence>
<organism evidence="8 9">
    <name type="scientific">Paraphoma chrysanthemicola</name>
    <dbReference type="NCBI Taxonomy" id="798071"/>
    <lineage>
        <taxon>Eukaryota</taxon>
        <taxon>Fungi</taxon>
        <taxon>Dikarya</taxon>
        <taxon>Ascomycota</taxon>
        <taxon>Pezizomycotina</taxon>
        <taxon>Dothideomycetes</taxon>
        <taxon>Pleosporomycetidae</taxon>
        <taxon>Pleosporales</taxon>
        <taxon>Pleosporineae</taxon>
        <taxon>Phaeosphaeriaceae</taxon>
        <taxon>Paraphoma</taxon>
    </lineage>
</organism>
<evidence type="ECO:0000256" key="2">
    <source>
        <dbReference type="ARBA" id="ARBA00022692"/>
    </source>
</evidence>
<comment type="subcellular location">
    <subcellularLocation>
        <location evidence="1">Membrane</location>
        <topology evidence="1">Multi-pass membrane protein</topology>
    </subcellularLocation>
</comment>
<feature type="transmembrane region" description="Helical" evidence="6">
    <location>
        <begin position="131"/>
        <end position="151"/>
    </location>
</feature>
<sequence>MLNTPIQSIQLFLYTFSLVLATAAIACRLFARRFTRTKLQWNDWLMILAYLHVLGLGVAANIAVVHGEMGAHQSEISRKRLLEVFPLNMKMTIIVPFLLSSSSFLVKMSITHFYIVLFPHTVLTRICKGQLCLLTLCWLGTYSFFLVHMYFGFPSQDRRLIYTIGGSIPFFFTCKPLAYTWNKTIDGSCTDPRDFWLGMSITALFFDLTCVILPIPIVWRLQCSIGKKIRLTLLFGLGLFICIITILRIAKAYTLDFADLTHSAATAVMMHADYYAVVSSHGAQTPL</sequence>
<comment type="caution">
    <text evidence="8">The sequence shown here is derived from an EMBL/GenBank/DDBJ whole genome shotgun (WGS) entry which is preliminary data.</text>
</comment>
<dbReference type="Pfam" id="PF20684">
    <property type="entry name" value="Fung_rhodopsin"/>
    <property type="match status" value="2"/>
</dbReference>
<proteinExistence type="inferred from homology"/>